<sequence>MSNLPPLPPRPPTPIPDPDLDPLLSPELSLRVAVYQNWLSPPDPSTIHWNTHKARQADLFQWLLKGDTYRSWKNSGSLFWIRGKSGAGKTFLTSAIIEDLRPLLEQGSDSLAYFYCEFRDPAKRSVRNAISSLLIQLAAQSDSRREVLQQLYSSSGDGAEQPTDDAILQCLMDVLSRPAKGITYIVIDALDECLSTGTQPLRDAIQLIQALVTLNCNDLRVFATNLPEQDIHNALQPLASHTYSLHETQEHTDDIVNYIKWRIQENSRMRRWRFEDRVSTWEVLSEKAAGSLQWVVCQLKFLPNCLPATVQTVLEWTDPTYDVTYGRVVKRIPNENWEHTHRMIQFLRVSVRPLRVDELSEILTVDYDTGTTPKYEAIWHPETPEADIFTVCRNLVSTYWINGVHHVQFAHVSVPEFFYSDRILWEAVPDRVRRYHSNIEDSHWVAMQTCIAALLHFDDKLPKPLDRESIKIFTMADYAAKHWLHHARYGNVADREDIRLGIQHLFGQESTFAAWVWLHDIDNPGRGTMPTERPEEPAASPMYYAALCGLPGLVKYLAEKYPESVNSKGGMYGTPLHAASAKGHFNVVQDLLESGADPASWDHDHRTPSQVALANGQYIIAQLLAHHRAN</sequence>
<proteinExistence type="predicted"/>
<protein>
    <submittedName>
        <fullName evidence="1">Uncharacterized protein</fullName>
    </submittedName>
</protein>
<dbReference type="Proteomes" id="UP001207468">
    <property type="component" value="Unassembled WGS sequence"/>
</dbReference>
<organism evidence="1 2">
    <name type="scientific">Russula earlei</name>
    <dbReference type="NCBI Taxonomy" id="71964"/>
    <lineage>
        <taxon>Eukaryota</taxon>
        <taxon>Fungi</taxon>
        <taxon>Dikarya</taxon>
        <taxon>Basidiomycota</taxon>
        <taxon>Agaricomycotina</taxon>
        <taxon>Agaricomycetes</taxon>
        <taxon>Russulales</taxon>
        <taxon>Russulaceae</taxon>
        <taxon>Russula</taxon>
    </lineage>
</organism>
<accession>A0ACC0TX56</accession>
<evidence type="ECO:0000313" key="1">
    <source>
        <dbReference type="EMBL" id="KAI9450554.1"/>
    </source>
</evidence>
<keyword evidence="2" id="KW-1185">Reference proteome</keyword>
<comment type="caution">
    <text evidence="1">The sequence shown here is derived from an EMBL/GenBank/DDBJ whole genome shotgun (WGS) entry which is preliminary data.</text>
</comment>
<gene>
    <name evidence="1" type="ORF">F5148DRAFT_1242678</name>
</gene>
<dbReference type="EMBL" id="JAGFNK010000426">
    <property type="protein sequence ID" value="KAI9450554.1"/>
    <property type="molecule type" value="Genomic_DNA"/>
</dbReference>
<evidence type="ECO:0000313" key="2">
    <source>
        <dbReference type="Proteomes" id="UP001207468"/>
    </source>
</evidence>
<name>A0ACC0TX56_9AGAM</name>
<reference evidence="1" key="1">
    <citation type="submission" date="2021-03" db="EMBL/GenBank/DDBJ databases">
        <title>Evolutionary priming and transition to the ectomycorrhizal habit in an iconic lineage of mushroom-forming fungi: is preadaptation a requirement?</title>
        <authorList>
            <consortium name="DOE Joint Genome Institute"/>
            <person name="Looney B.P."/>
            <person name="Miyauchi S."/>
            <person name="Morin E."/>
            <person name="Drula E."/>
            <person name="Courty P.E."/>
            <person name="Chicoki N."/>
            <person name="Fauchery L."/>
            <person name="Kohler A."/>
            <person name="Kuo A."/>
            <person name="LaButti K."/>
            <person name="Pangilinan J."/>
            <person name="Lipzen A."/>
            <person name="Riley R."/>
            <person name="Andreopoulos W."/>
            <person name="He G."/>
            <person name="Johnson J."/>
            <person name="Barry K.W."/>
            <person name="Grigoriev I.V."/>
            <person name="Nagy L."/>
            <person name="Hibbett D."/>
            <person name="Henrissat B."/>
            <person name="Matheny P.B."/>
            <person name="Labbe J."/>
            <person name="Martin A.F."/>
        </authorList>
    </citation>
    <scope>NUCLEOTIDE SEQUENCE</scope>
    <source>
        <strain evidence="1">BPL698</strain>
    </source>
</reference>